<dbReference type="InterPro" id="IPR020556">
    <property type="entry name" value="Amidase_CS"/>
</dbReference>
<keyword evidence="9" id="KW-1185">Reference proteome</keyword>
<name>A0AAD2HL26_9AGAR</name>
<gene>
    <name evidence="8" type="ORF">MYCIT1_LOCUS27132</name>
</gene>
<feature type="binding site" evidence="6">
    <location>
        <position position="194"/>
    </location>
    <ligand>
        <name>substrate</name>
    </ligand>
</feature>
<protein>
    <recommendedName>
        <fullName evidence="3">amidase</fullName>
        <ecNumber evidence="3">3.5.1.4</ecNumber>
    </recommendedName>
</protein>
<proteinExistence type="inferred from homology"/>
<dbReference type="Proteomes" id="UP001295794">
    <property type="component" value="Unassembled WGS sequence"/>
</dbReference>
<organism evidence="8 9">
    <name type="scientific">Mycena citricolor</name>
    <dbReference type="NCBI Taxonomy" id="2018698"/>
    <lineage>
        <taxon>Eukaryota</taxon>
        <taxon>Fungi</taxon>
        <taxon>Dikarya</taxon>
        <taxon>Basidiomycota</taxon>
        <taxon>Agaricomycotina</taxon>
        <taxon>Agaricomycetes</taxon>
        <taxon>Agaricomycetidae</taxon>
        <taxon>Agaricales</taxon>
        <taxon>Marasmiineae</taxon>
        <taxon>Mycenaceae</taxon>
        <taxon>Mycena</taxon>
    </lineage>
</organism>
<feature type="active site" description="Charge relay system" evidence="5">
    <location>
        <position position="219"/>
    </location>
</feature>
<reference evidence="8" key="1">
    <citation type="submission" date="2023-11" db="EMBL/GenBank/DDBJ databases">
        <authorList>
            <person name="De Vega J J."/>
            <person name="De Vega J J."/>
        </authorList>
    </citation>
    <scope>NUCLEOTIDE SEQUENCE</scope>
</reference>
<evidence type="ECO:0000256" key="5">
    <source>
        <dbReference type="PIRSR" id="PIRSR001221-1"/>
    </source>
</evidence>
<dbReference type="InterPro" id="IPR036928">
    <property type="entry name" value="AS_sf"/>
</dbReference>
<evidence type="ECO:0000256" key="6">
    <source>
        <dbReference type="PIRSR" id="PIRSR001221-2"/>
    </source>
</evidence>
<feature type="domain" description="Amidase" evidence="7">
    <location>
        <begin position="89"/>
        <end position="521"/>
    </location>
</feature>
<evidence type="ECO:0000256" key="4">
    <source>
        <dbReference type="ARBA" id="ARBA00022801"/>
    </source>
</evidence>
<dbReference type="AlphaFoldDB" id="A0AAD2HL26"/>
<feature type="binding site" evidence="6">
    <location>
        <position position="219"/>
    </location>
    <ligand>
        <name>substrate</name>
    </ligand>
</feature>
<dbReference type="PANTHER" id="PTHR46072">
    <property type="entry name" value="AMIDASE-RELATED-RELATED"/>
    <property type="match status" value="1"/>
</dbReference>
<evidence type="ECO:0000256" key="2">
    <source>
        <dbReference type="ARBA" id="ARBA00009199"/>
    </source>
</evidence>
<comment type="catalytic activity">
    <reaction evidence="1">
        <text>a monocarboxylic acid amide + H2O = a monocarboxylate + NH4(+)</text>
        <dbReference type="Rhea" id="RHEA:12020"/>
        <dbReference type="ChEBI" id="CHEBI:15377"/>
        <dbReference type="ChEBI" id="CHEBI:28938"/>
        <dbReference type="ChEBI" id="CHEBI:35757"/>
        <dbReference type="ChEBI" id="CHEBI:83628"/>
        <dbReference type="EC" id="3.5.1.4"/>
    </reaction>
</comment>
<feature type="binding site" evidence="6">
    <location>
        <begin position="240"/>
        <end position="243"/>
    </location>
    <ligand>
        <name>substrate</name>
    </ligand>
</feature>
<dbReference type="PANTHER" id="PTHR46072:SF4">
    <property type="entry name" value="AMIDASE C550.07-RELATED"/>
    <property type="match status" value="1"/>
</dbReference>
<dbReference type="SUPFAM" id="SSF75304">
    <property type="entry name" value="Amidase signature (AS) enzymes"/>
    <property type="match status" value="1"/>
</dbReference>
<dbReference type="Pfam" id="PF01425">
    <property type="entry name" value="Amidase"/>
    <property type="match status" value="1"/>
</dbReference>
<comment type="caution">
    <text evidence="8">The sequence shown here is derived from an EMBL/GenBank/DDBJ whole genome shotgun (WGS) entry which is preliminary data.</text>
</comment>
<feature type="active site" description="Charge relay system" evidence="5">
    <location>
        <position position="144"/>
    </location>
</feature>
<dbReference type="EC" id="3.5.1.4" evidence="3"/>
<dbReference type="PROSITE" id="PS00571">
    <property type="entry name" value="AMIDASES"/>
    <property type="match status" value="1"/>
</dbReference>
<evidence type="ECO:0000313" key="9">
    <source>
        <dbReference type="Proteomes" id="UP001295794"/>
    </source>
</evidence>
<dbReference type="PIRSF" id="PIRSF001221">
    <property type="entry name" value="Amidase_fungi"/>
    <property type="match status" value="1"/>
</dbReference>
<evidence type="ECO:0000256" key="3">
    <source>
        <dbReference type="ARBA" id="ARBA00012922"/>
    </source>
</evidence>
<comment type="similarity">
    <text evidence="2">Belongs to the amidase family.</text>
</comment>
<feature type="active site" description="Acyl-ester intermediate" evidence="5">
    <location>
        <position position="243"/>
    </location>
</feature>
<evidence type="ECO:0000256" key="1">
    <source>
        <dbReference type="ARBA" id="ARBA00001311"/>
    </source>
</evidence>
<sequence>MLQSRPVDMEPRWPKAAQDAVHALNNLIPEHLRLGPEFVAQYPAGSDVRAAAAASGLLSPLELEITDVANDATSILERIRQRDWTAVQVTLAFAKRAAIAQQLLSCLCDFFLEDALRRARELDEYQDKTGRLVGPLHGLPISIKGHMDVAGRKSNAGFSGDLTHEAPQKHGLMAQILYDAGAVFYVKTNLPQSIMHLETYSFWGQTLNPFNTSLTPGGSSGGCSALIAFGGSPLGIGSDIGGSLRSPAAACGLWTLKPTAMRVPRGSARSPVPGSDSIQATYGPLCRSLRDVDLWFSVVLGTQPWLREHNLVAMPWTVPEMKRPLRIGVMWNDEVVKPNPQIRRALELMVRALEKDQESFQVVDYKPFKHADIVELAHGLYFPDGGVQVRARAAVNGEPLLPLTEWVLTRPRVKSNTVSELWQLHVERDGLRAAYLEHWNSQGVDLVLCPVGPTPAPVLGTSKYLGYTSVWNLLDYPALVFPTGLYCDRIDGPNGRSGGLEFARAPLCLQLVGRRFADEMIVSGAKQLTKLLPVVPDAC</sequence>
<dbReference type="EMBL" id="CAVNYO010000421">
    <property type="protein sequence ID" value="CAK5277956.1"/>
    <property type="molecule type" value="Genomic_DNA"/>
</dbReference>
<dbReference type="InterPro" id="IPR023631">
    <property type="entry name" value="Amidase_dom"/>
</dbReference>
<evidence type="ECO:0000259" key="7">
    <source>
        <dbReference type="Pfam" id="PF01425"/>
    </source>
</evidence>
<dbReference type="GO" id="GO:0004040">
    <property type="term" value="F:amidase activity"/>
    <property type="evidence" value="ECO:0007669"/>
    <property type="project" value="UniProtKB-EC"/>
</dbReference>
<accession>A0AAD2HL26</accession>
<dbReference type="Gene3D" id="3.90.1300.10">
    <property type="entry name" value="Amidase signature (AS) domain"/>
    <property type="match status" value="1"/>
</dbReference>
<evidence type="ECO:0000313" key="8">
    <source>
        <dbReference type="EMBL" id="CAK5277956.1"/>
    </source>
</evidence>
<keyword evidence="4" id="KW-0378">Hydrolase</keyword>